<dbReference type="OrthoDB" id="5851615at2759"/>
<feature type="transmembrane region" description="Helical" evidence="2">
    <location>
        <begin position="23"/>
        <end position="44"/>
    </location>
</feature>
<dbReference type="AlphaFoldDB" id="A0A7I4Y2Q4"/>
<keyword evidence="2" id="KW-0812">Transmembrane</keyword>
<evidence type="ECO:0000313" key="3">
    <source>
        <dbReference type="Proteomes" id="UP000025227"/>
    </source>
</evidence>
<dbReference type="WBParaSite" id="HCON_00047120-00001">
    <property type="protein sequence ID" value="HCON_00047120-00001"/>
    <property type="gene ID" value="HCON_00047120"/>
</dbReference>
<proteinExistence type="predicted"/>
<evidence type="ECO:0000256" key="2">
    <source>
        <dbReference type="SAM" id="Phobius"/>
    </source>
</evidence>
<feature type="region of interest" description="Disordered" evidence="1">
    <location>
        <begin position="48"/>
        <end position="108"/>
    </location>
</feature>
<evidence type="ECO:0000256" key="1">
    <source>
        <dbReference type="SAM" id="MobiDB-lite"/>
    </source>
</evidence>
<dbReference type="Proteomes" id="UP000025227">
    <property type="component" value="Unplaced"/>
</dbReference>
<feature type="compositionally biased region" description="Basic and acidic residues" evidence="1">
    <location>
        <begin position="49"/>
        <end position="61"/>
    </location>
</feature>
<sequence>MPQLERCIPHIGNLWLFVCQTPAHLSILMSFIFLFVVLPTVFCARHHSSSGERRKPGKSRESVATAPISSAKTPMEKPEARTKKSLNVATARRDPTVPKKPSVKKTQMDVGSKEVCEYEKRAAEEGLVIQPELVKHMGNIDEIAQGRKEQLDKEVEVIKSDKEPSALMQKDKMKVRINEKNCVLYETNDALTLDEDFLADLY</sequence>
<name>A0A7I4Y2Q4_HAECO</name>
<keyword evidence="2" id="KW-0472">Membrane</keyword>
<accession>A0A7I4Y2Q4</accession>
<evidence type="ECO:0000313" key="4">
    <source>
        <dbReference type="WBParaSite" id="HCON_00047120-00001"/>
    </source>
</evidence>
<reference evidence="4" key="1">
    <citation type="submission" date="2020-12" db="UniProtKB">
        <authorList>
            <consortium name="WormBaseParasite"/>
        </authorList>
    </citation>
    <scope>IDENTIFICATION</scope>
    <source>
        <strain evidence="4">MHco3</strain>
    </source>
</reference>
<protein>
    <submittedName>
        <fullName evidence="4">Uncharacterized protein</fullName>
    </submittedName>
</protein>
<organism evidence="3 4">
    <name type="scientific">Haemonchus contortus</name>
    <name type="common">Barber pole worm</name>
    <dbReference type="NCBI Taxonomy" id="6289"/>
    <lineage>
        <taxon>Eukaryota</taxon>
        <taxon>Metazoa</taxon>
        <taxon>Ecdysozoa</taxon>
        <taxon>Nematoda</taxon>
        <taxon>Chromadorea</taxon>
        <taxon>Rhabditida</taxon>
        <taxon>Rhabditina</taxon>
        <taxon>Rhabditomorpha</taxon>
        <taxon>Strongyloidea</taxon>
        <taxon>Trichostrongylidae</taxon>
        <taxon>Haemonchus</taxon>
    </lineage>
</organism>
<keyword evidence="3" id="KW-1185">Reference proteome</keyword>
<keyword evidence="2" id="KW-1133">Transmembrane helix</keyword>